<protein>
    <recommendedName>
        <fullName evidence="3">J domain-containing protein</fullName>
    </recommendedName>
</protein>
<feature type="region of interest" description="Disordered" evidence="2">
    <location>
        <begin position="33"/>
        <end position="55"/>
    </location>
</feature>
<dbReference type="SMART" id="SM00271">
    <property type="entry name" value="DnaJ"/>
    <property type="match status" value="1"/>
</dbReference>
<dbReference type="GO" id="GO:0051787">
    <property type="term" value="F:misfolded protein binding"/>
    <property type="evidence" value="ECO:0007669"/>
    <property type="project" value="TreeGrafter"/>
</dbReference>
<dbReference type="Gene3D" id="1.10.287.110">
    <property type="entry name" value="DnaJ domain"/>
    <property type="match status" value="1"/>
</dbReference>
<feature type="compositionally biased region" description="Basic and acidic residues" evidence="2">
    <location>
        <begin position="80"/>
        <end position="89"/>
    </location>
</feature>
<dbReference type="GO" id="GO:0036503">
    <property type="term" value="P:ERAD pathway"/>
    <property type="evidence" value="ECO:0007669"/>
    <property type="project" value="TreeGrafter"/>
</dbReference>
<organism evidence="4 5">
    <name type="scientific">Neocucurbitaria cava</name>
    <dbReference type="NCBI Taxonomy" id="798079"/>
    <lineage>
        <taxon>Eukaryota</taxon>
        <taxon>Fungi</taxon>
        <taxon>Dikarya</taxon>
        <taxon>Ascomycota</taxon>
        <taxon>Pezizomycotina</taxon>
        <taxon>Dothideomycetes</taxon>
        <taxon>Pleosporomycetidae</taxon>
        <taxon>Pleosporales</taxon>
        <taxon>Pleosporineae</taxon>
        <taxon>Cucurbitariaceae</taxon>
        <taxon>Neocucurbitaria</taxon>
    </lineage>
</organism>
<feature type="region of interest" description="Disordered" evidence="2">
    <location>
        <begin position="206"/>
        <end position="228"/>
    </location>
</feature>
<dbReference type="Proteomes" id="UP001140560">
    <property type="component" value="Unassembled WGS sequence"/>
</dbReference>
<evidence type="ECO:0000313" key="5">
    <source>
        <dbReference type="Proteomes" id="UP001140560"/>
    </source>
</evidence>
<accession>A0A9W8Y244</accession>
<comment type="caution">
    <text evidence="4">The sequence shown here is derived from an EMBL/GenBank/DDBJ whole genome shotgun (WGS) entry which is preliminary data.</text>
</comment>
<dbReference type="InterPro" id="IPR051948">
    <property type="entry name" value="Hsp70_co-chaperone_J-domain"/>
</dbReference>
<dbReference type="PRINTS" id="PR00625">
    <property type="entry name" value="JDOMAIN"/>
</dbReference>
<feature type="compositionally biased region" description="Low complexity" evidence="2">
    <location>
        <begin position="104"/>
        <end position="115"/>
    </location>
</feature>
<dbReference type="GO" id="GO:0051087">
    <property type="term" value="F:protein-folding chaperone binding"/>
    <property type="evidence" value="ECO:0007669"/>
    <property type="project" value="TreeGrafter"/>
</dbReference>
<dbReference type="PROSITE" id="PS50076">
    <property type="entry name" value="DNAJ_2"/>
    <property type="match status" value="1"/>
</dbReference>
<dbReference type="GO" id="GO:0005783">
    <property type="term" value="C:endoplasmic reticulum"/>
    <property type="evidence" value="ECO:0007669"/>
    <property type="project" value="TreeGrafter"/>
</dbReference>
<name>A0A9W8Y244_9PLEO</name>
<feature type="region of interest" description="Disordered" evidence="2">
    <location>
        <begin position="80"/>
        <end position="134"/>
    </location>
</feature>
<feature type="domain" description="J" evidence="3">
    <location>
        <begin position="9"/>
        <end position="89"/>
    </location>
</feature>
<sequence>MATTNPKPDYYAILEVRPGATHDEIKASYRRLARVHHPDKNDGARSSTIKTQQEKVSHLDSIYVEVQQLNGAWEVLGDSGRRAAYDRSRPAQTTARPPPPPPQQQQQAPPASQPAQEEEESEESRAERASRERREWLTWEKAQEEAIAQCQAGMVASEAEIAALAAANDPAIRLKRVLLGCQKSRLDWLLKTLAQRRVQEDVRLRVEREEEVSRERAARERSQRGAGR</sequence>
<feature type="compositionally biased region" description="Basic and acidic residues" evidence="2">
    <location>
        <begin position="123"/>
        <end position="134"/>
    </location>
</feature>
<evidence type="ECO:0000259" key="3">
    <source>
        <dbReference type="PROSITE" id="PS50076"/>
    </source>
</evidence>
<evidence type="ECO:0000256" key="2">
    <source>
        <dbReference type="SAM" id="MobiDB-lite"/>
    </source>
</evidence>
<dbReference type="InterPro" id="IPR001623">
    <property type="entry name" value="DnaJ_domain"/>
</dbReference>
<dbReference type="AlphaFoldDB" id="A0A9W8Y244"/>
<dbReference type="InterPro" id="IPR036869">
    <property type="entry name" value="J_dom_sf"/>
</dbReference>
<dbReference type="PANTHER" id="PTHR44360:SF1">
    <property type="entry name" value="DNAJ HOMOLOG SUBFAMILY B MEMBER 9"/>
    <property type="match status" value="1"/>
</dbReference>
<proteinExistence type="predicted"/>
<dbReference type="EMBL" id="JAPEUY010000015">
    <property type="protein sequence ID" value="KAJ4365538.1"/>
    <property type="molecule type" value="Genomic_DNA"/>
</dbReference>
<evidence type="ECO:0000256" key="1">
    <source>
        <dbReference type="ARBA" id="ARBA00023186"/>
    </source>
</evidence>
<reference evidence="4" key="1">
    <citation type="submission" date="2022-10" db="EMBL/GenBank/DDBJ databases">
        <title>Tapping the CABI collections for fungal endophytes: first genome assemblies for Collariella, Neodidymelliopsis, Ascochyta clinopodiicola, Didymella pomorum, Didymosphaeria variabile, Neocosmospora piperis and Neocucurbitaria cava.</title>
        <authorList>
            <person name="Hill R."/>
        </authorList>
    </citation>
    <scope>NUCLEOTIDE SEQUENCE</scope>
    <source>
        <strain evidence="4">IMI 356814</strain>
    </source>
</reference>
<dbReference type="PANTHER" id="PTHR44360">
    <property type="entry name" value="DNAJ HOMOLOG SUBFAMILY B MEMBER 9"/>
    <property type="match status" value="1"/>
</dbReference>
<keyword evidence="1" id="KW-0143">Chaperone</keyword>
<dbReference type="OrthoDB" id="10250354at2759"/>
<dbReference type="Pfam" id="PF00226">
    <property type="entry name" value="DnaJ"/>
    <property type="match status" value="1"/>
</dbReference>
<evidence type="ECO:0000313" key="4">
    <source>
        <dbReference type="EMBL" id="KAJ4365538.1"/>
    </source>
</evidence>
<dbReference type="CDD" id="cd06257">
    <property type="entry name" value="DnaJ"/>
    <property type="match status" value="1"/>
</dbReference>
<dbReference type="SUPFAM" id="SSF46565">
    <property type="entry name" value="Chaperone J-domain"/>
    <property type="match status" value="1"/>
</dbReference>
<keyword evidence="5" id="KW-1185">Reference proteome</keyword>
<gene>
    <name evidence="4" type="ORF">N0V83_008157</name>
</gene>